<evidence type="ECO:0000313" key="3">
    <source>
        <dbReference type="EMBL" id="KAK0496577.1"/>
    </source>
</evidence>
<proteinExistence type="predicted"/>
<dbReference type="Proteomes" id="UP001175228">
    <property type="component" value="Unassembled WGS sequence"/>
</dbReference>
<evidence type="ECO:0000256" key="1">
    <source>
        <dbReference type="SAM" id="MobiDB-lite"/>
    </source>
</evidence>
<protein>
    <submittedName>
        <fullName evidence="3">Uncharacterized protein</fullName>
    </submittedName>
</protein>
<dbReference type="EMBL" id="JAUEPU010000015">
    <property type="protein sequence ID" value="KAK0496577.1"/>
    <property type="molecule type" value="Genomic_DNA"/>
</dbReference>
<feature type="region of interest" description="Disordered" evidence="1">
    <location>
        <begin position="180"/>
        <end position="200"/>
    </location>
</feature>
<organism evidence="3 4">
    <name type="scientific">Armillaria luteobubalina</name>
    <dbReference type="NCBI Taxonomy" id="153913"/>
    <lineage>
        <taxon>Eukaryota</taxon>
        <taxon>Fungi</taxon>
        <taxon>Dikarya</taxon>
        <taxon>Basidiomycota</taxon>
        <taxon>Agaricomycotina</taxon>
        <taxon>Agaricomycetes</taxon>
        <taxon>Agaricomycetidae</taxon>
        <taxon>Agaricales</taxon>
        <taxon>Marasmiineae</taxon>
        <taxon>Physalacriaceae</taxon>
        <taxon>Armillaria</taxon>
    </lineage>
</organism>
<reference evidence="3" key="1">
    <citation type="submission" date="2023-06" db="EMBL/GenBank/DDBJ databases">
        <authorList>
            <consortium name="Lawrence Berkeley National Laboratory"/>
            <person name="Ahrendt S."/>
            <person name="Sahu N."/>
            <person name="Indic B."/>
            <person name="Wong-Bajracharya J."/>
            <person name="Merenyi Z."/>
            <person name="Ke H.-M."/>
            <person name="Monk M."/>
            <person name="Kocsube S."/>
            <person name="Drula E."/>
            <person name="Lipzen A."/>
            <person name="Balint B."/>
            <person name="Henrissat B."/>
            <person name="Andreopoulos B."/>
            <person name="Martin F.M."/>
            <person name="Harder C.B."/>
            <person name="Rigling D."/>
            <person name="Ford K.L."/>
            <person name="Foster G.D."/>
            <person name="Pangilinan J."/>
            <person name="Papanicolaou A."/>
            <person name="Barry K."/>
            <person name="LaButti K."/>
            <person name="Viragh M."/>
            <person name="Koriabine M."/>
            <person name="Yan M."/>
            <person name="Riley R."/>
            <person name="Champramary S."/>
            <person name="Plett K.L."/>
            <person name="Tsai I.J."/>
            <person name="Slot J."/>
            <person name="Sipos G."/>
            <person name="Plett J."/>
            <person name="Nagy L.G."/>
            <person name="Grigoriev I.V."/>
        </authorList>
    </citation>
    <scope>NUCLEOTIDE SEQUENCE</scope>
    <source>
        <strain evidence="3">HWK02</strain>
    </source>
</reference>
<name>A0AA39Q5E7_9AGAR</name>
<keyword evidence="4" id="KW-1185">Reference proteome</keyword>
<feature type="region of interest" description="Disordered" evidence="1">
    <location>
        <begin position="223"/>
        <end position="253"/>
    </location>
</feature>
<comment type="caution">
    <text evidence="3">The sequence shown here is derived from an EMBL/GenBank/DDBJ whole genome shotgun (WGS) entry which is preliminary data.</text>
</comment>
<sequence length="385" mass="40693">MCFLALAFLLILISYCCSIPRKKNRLLPPVSIISRQTHTSHGQPTLHHKVSYGEISAEEVESVTHSDVDNAEFSGASLRRHGCILFVDDEASKASQHSDDPSADDEAVGSDCDSNVGSSSSIEVIHVLTPAPSDDGSAGGEVIEPAKSLDAHDNVKPSHSHPLWSKTKMVKGAYVNKLLTSGNGDDVTAGDNVKTDPTISSRETCSKESVSDVYLEDLCQTPKTTSRAKGKTPAKMAASRCSSRGNKKEALSSNTHLEPELFVNPITAAITKTMSLSTSKAKKLLSPTKAAVPCSNKTDPGVTPVSKTSICASVPTSSVLLPIKPDIPKSTGKQKAPVLTSATSTKQRSSRKASTKGSASMTKKTVEPLFLPLDSESKASEPPPD</sequence>
<dbReference type="AlphaFoldDB" id="A0AA39Q5E7"/>
<feature type="signal peptide" evidence="2">
    <location>
        <begin position="1"/>
        <end position="18"/>
    </location>
</feature>
<accession>A0AA39Q5E7</accession>
<keyword evidence="2" id="KW-0732">Signal</keyword>
<feature type="region of interest" description="Disordered" evidence="1">
    <location>
        <begin position="94"/>
        <end position="117"/>
    </location>
</feature>
<feature type="region of interest" description="Disordered" evidence="1">
    <location>
        <begin position="321"/>
        <end position="385"/>
    </location>
</feature>
<feature type="chain" id="PRO_5041223458" evidence="2">
    <location>
        <begin position="19"/>
        <end position="385"/>
    </location>
</feature>
<evidence type="ECO:0000256" key="2">
    <source>
        <dbReference type="SAM" id="SignalP"/>
    </source>
</evidence>
<gene>
    <name evidence="3" type="ORF">EDD18DRAFT_1353366</name>
</gene>
<evidence type="ECO:0000313" key="4">
    <source>
        <dbReference type="Proteomes" id="UP001175228"/>
    </source>
</evidence>